<protein>
    <submittedName>
        <fullName evidence="8">Predicted arabinose efflux permease, MFS family</fullName>
    </submittedName>
</protein>
<keyword evidence="6 7" id="KW-0472">Membrane</keyword>
<sequence>MGVTGALIDLRPLRSSPAFRRLWAGQLLSGLGSQMTMVAVMYQVWQQTHSTVWTGAVGLAQALPVIAFGLFAGALADRSDRRRLYLTTKIGSTVCSALLVAQAFLGSTSIAGVLILLGVQACFGAAAGPVGRTFLPHLLDKDELGAGVALNHISFQASMLAGPAMGGLVLGWLGVGGCYLIDTVTFLVAVWAVAGLPRLAPTGERGGPGLRAVGEGLRFLIGDRAVRGALLVDLAATVLAMPISLFPLVNAERFGNDPRTLGLFLTSIAVGGLGASVLSGAFTRLGRPGLVMLCGASLWGVALTLFGLVTDPWLGLGCLVLAGAADTVAVVSRATVVQLHTPDELLGRVAAAEQIVGHAGPEVGNLRAGLVAGAFSGPVALVSGGLLCLAAVAAIARTMPALRPAARL</sequence>
<feature type="transmembrane region" description="Helical" evidence="7">
    <location>
        <begin position="51"/>
        <end position="76"/>
    </location>
</feature>
<feature type="transmembrane region" description="Helical" evidence="7">
    <location>
        <begin position="21"/>
        <end position="45"/>
    </location>
</feature>
<dbReference type="CDD" id="cd06173">
    <property type="entry name" value="MFS_MefA_like"/>
    <property type="match status" value="1"/>
</dbReference>
<dbReference type="Gene3D" id="1.20.1250.20">
    <property type="entry name" value="MFS general substrate transporter like domains"/>
    <property type="match status" value="1"/>
</dbReference>
<gene>
    <name evidence="8" type="ORF">SAMN06264365_112161</name>
</gene>
<keyword evidence="4 7" id="KW-0812">Transmembrane</keyword>
<feature type="transmembrane region" description="Helical" evidence="7">
    <location>
        <begin position="169"/>
        <end position="196"/>
    </location>
</feature>
<keyword evidence="5 7" id="KW-1133">Transmembrane helix</keyword>
<feature type="transmembrane region" description="Helical" evidence="7">
    <location>
        <begin position="97"/>
        <end position="126"/>
    </location>
</feature>
<evidence type="ECO:0000313" key="9">
    <source>
        <dbReference type="Proteomes" id="UP000198415"/>
    </source>
</evidence>
<organism evidence="8 9">
    <name type="scientific">Actinoplanes regularis</name>
    <dbReference type="NCBI Taxonomy" id="52697"/>
    <lineage>
        <taxon>Bacteria</taxon>
        <taxon>Bacillati</taxon>
        <taxon>Actinomycetota</taxon>
        <taxon>Actinomycetes</taxon>
        <taxon>Micromonosporales</taxon>
        <taxon>Micromonosporaceae</taxon>
        <taxon>Actinoplanes</taxon>
    </lineage>
</organism>
<dbReference type="GO" id="GO:0005886">
    <property type="term" value="C:plasma membrane"/>
    <property type="evidence" value="ECO:0007669"/>
    <property type="project" value="UniProtKB-SubCell"/>
</dbReference>
<keyword evidence="2" id="KW-0813">Transport</keyword>
<dbReference type="OrthoDB" id="5494559at2"/>
<evidence type="ECO:0000313" key="8">
    <source>
        <dbReference type="EMBL" id="SNS25046.1"/>
    </source>
</evidence>
<evidence type="ECO:0000256" key="5">
    <source>
        <dbReference type="ARBA" id="ARBA00022989"/>
    </source>
</evidence>
<evidence type="ECO:0000256" key="6">
    <source>
        <dbReference type="ARBA" id="ARBA00023136"/>
    </source>
</evidence>
<feature type="transmembrane region" description="Helical" evidence="7">
    <location>
        <begin position="289"/>
        <end position="309"/>
    </location>
</feature>
<feature type="transmembrane region" description="Helical" evidence="7">
    <location>
        <begin position="370"/>
        <end position="396"/>
    </location>
</feature>
<dbReference type="PANTHER" id="PTHR23513">
    <property type="entry name" value="INTEGRAL MEMBRANE EFFLUX PROTEIN-RELATED"/>
    <property type="match status" value="1"/>
</dbReference>
<dbReference type="AlphaFoldDB" id="A0A239CXR3"/>
<evidence type="ECO:0000256" key="1">
    <source>
        <dbReference type="ARBA" id="ARBA00004429"/>
    </source>
</evidence>
<proteinExistence type="predicted"/>
<dbReference type="Pfam" id="PF05977">
    <property type="entry name" value="MFS_3"/>
    <property type="match status" value="1"/>
</dbReference>
<comment type="subcellular location">
    <subcellularLocation>
        <location evidence="1">Cell inner membrane</location>
        <topology evidence="1">Multi-pass membrane protein</topology>
    </subcellularLocation>
</comment>
<reference evidence="8 9" key="1">
    <citation type="submission" date="2017-06" db="EMBL/GenBank/DDBJ databases">
        <authorList>
            <person name="Kim H.J."/>
            <person name="Triplett B.A."/>
        </authorList>
    </citation>
    <scope>NUCLEOTIDE SEQUENCE [LARGE SCALE GENOMIC DNA]</scope>
    <source>
        <strain evidence="8 9">DSM 43151</strain>
    </source>
</reference>
<evidence type="ECO:0000256" key="3">
    <source>
        <dbReference type="ARBA" id="ARBA00022475"/>
    </source>
</evidence>
<dbReference type="Proteomes" id="UP000198415">
    <property type="component" value="Unassembled WGS sequence"/>
</dbReference>
<dbReference type="PANTHER" id="PTHR23513:SF9">
    <property type="entry name" value="ENTEROBACTIN EXPORTER ENTS"/>
    <property type="match status" value="1"/>
</dbReference>
<evidence type="ECO:0000256" key="7">
    <source>
        <dbReference type="SAM" id="Phobius"/>
    </source>
</evidence>
<evidence type="ECO:0000256" key="4">
    <source>
        <dbReference type="ARBA" id="ARBA00022692"/>
    </source>
</evidence>
<keyword evidence="3" id="KW-1003">Cell membrane</keyword>
<dbReference type="InterPro" id="IPR010290">
    <property type="entry name" value="TM_effector"/>
</dbReference>
<dbReference type="EMBL" id="FZNR01000012">
    <property type="protein sequence ID" value="SNS25046.1"/>
    <property type="molecule type" value="Genomic_DNA"/>
</dbReference>
<feature type="transmembrane region" description="Helical" evidence="7">
    <location>
        <begin position="261"/>
        <end position="282"/>
    </location>
</feature>
<evidence type="ECO:0000256" key="2">
    <source>
        <dbReference type="ARBA" id="ARBA00022448"/>
    </source>
</evidence>
<dbReference type="RefSeq" id="WP_089296244.1">
    <property type="nucleotide sequence ID" value="NZ_BOMU01000064.1"/>
</dbReference>
<name>A0A239CXR3_9ACTN</name>
<dbReference type="SUPFAM" id="SSF103473">
    <property type="entry name" value="MFS general substrate transporter"/>
    <property type="match status" value="1"/>
</dbReference>
<accession>A0A239CXR3</accession>
<keyword evidence="9" id="KW-1185">Reference proteome</keyword>
<dbReference type="InterPro" id="IPR036259">
    <property type="entry name" value="MFS_trans_sf"/>
</dbReference>
<feature type="transmembrane region" description="Helical" evidence="7">
    <location>
        <begin position="228"/>
        <end position="249"/>
    </location>
</feature>